<sequence>MIFRGSGQCRFLRSARGGKIGILGRWITTPTCRRTAVGVGGDDAQAGDQYGGYGARQRLSYKHLNLQVTLDERVRQVMIYQPRRVVDALDHMFGKPALDGFGDASI</sequence>
<name>A0A1R0L406_9PSEU</name>
<comment type="caution">
    <text evidence="1">The sequence shown here is derived from an EMBL/GenBank/DDBJ whole genome shotgun (WGS) entry which is preliminary data.</text>
</comment>
<dbReference type="EMBL" id="MQUQ01000001">
    <property type="protein sequence ID" value="OLZ57425.1"/>
    <property type="molecule type" value="Genomic_DNA"/>
</dbReference>
<dbReference type="AlphaFoldDB" id="A0A1R0L406"/>
<proteinExistence type="predicted"/>
<accession>A0A1R0L406</accession>
<organism evidence="1 2">
    <name type="scientific">Amycolatopsis coloradensis</name>
    <dbReference type="NCBI Taxonomy" id="76021"/>
    <lineage>
        <taxon>Bacteria</taxon>
        <taxon>Bacillati</taxon>
        <taxon>Actinomycetota</taxon>
        <taxon>Actinomycetes</taxon>
        <taxon>Pseudonocardiales</taxon>
        <taxon>Pseudonocardiaceae</taxon>
        <taxon>Amycolatopsis</taxon>
    </lineage>
</organism>
<reference evidence="1 2" key="1">
    <citation type="submission" date="2016-01" db="EMBL/GenBank/DDBJ databases">
        <title>Amycolatopsis coloradensis genome sequencing and assembly.</title>
        <authorList>
            <person name="Mayilraj S."/>
        </authorList>
    </citation>
    <scope>NUCLEOTIDE SEQUENCE [LARGE SCALE GENOMIC DNA]</scope>
    <source>
        <strain evidence="1 2">DSM 44225</strain>
    </source>
</reference>
<protein>
    <submittedName>
        <fullName evidence="1">Uncharacterized protein</fullName>
    </submittedName>
</protein>
<keyword evidence="2" id="KW-1185">Reference proteome</keyword>
<gene>
    <name evidence="1" type="ORF">BS329_01820</name>
</gene>
<dbReference type="Proteomes" id="UP000187486">
    <property type="component" value="Unassembled WGS sequence"/>
</dbReference>
<evidence type="ECO:0000313" key="2">
    <source>
        <dbReference type="Proteomes" id="UP000187486"/>
    </source>
</evidence>
<evidence type="ECO:0000313" key="1">
    <source>
        <dbReference type="EMBL" id="OLZ57425.1"/>
    </source>
</evidence>